<feature type="signal peptide" evidence="2">
    <location>
        <begin position="1"/>
        <end position="17"/>
    </location>
</feature>
<dbReference type="EMBL" id="JAWJWF010000045">
    <property type="protein sequence ID" value="KAK6627353.1"/>
    <property type="molecule type" value="Genomic_DNA"/>
</dbReference>
<evidence type="ECO:0000256" key="1">
    <source>
        <dbReference type="SAM" id="MobiDB-lite"/>
    </source>
</evidence>
<keyword evidence="4" id="KW-1185">Reference proteome</keyword>
<evidence type="ECO:0000313" key="3">
    <source>
        <dbReference type="EMBL" id="KAK6627353.1"/>
    </source>
</evidence>
<evidence type="ECO:0000313" key="4">
    <source>
        <dbReference type="Proteomes" id="UP001359485"/>
    </source>
</evidence>
<organism evidence="3 4">
    <name type="scientific">Polyplax serrata</name>
    <name type="common">Common mouse louse</name>
    <dbReference type="NCBI Taxonomy" id="468196"/>
    <lineage>
        <taxon>Eukaryota</taxon>
        <taxon>Metazoa</taxon>
        <taxon>Ecdysozoa</taxon>
        <taxon>Arthropoda</taxon>
        <taxon>Hexapoda</taxon>
        <taxon>Insecta</taxon>
        <taxon>Pterygota</taxon>
        <taxon>Neoptera</taxon>
        <taxon>Paraneoptera</taxon>
        <taxon>Psocodea</taxon>
        <taxon>Troctomorpha</taxon>
        <taxon>Phthiraptera</taxon>
        <taxon>Anoplura</taxon>
        <taxon>Polyplacidae</taxon>
        <taxon>Polyplax</taxon>
    </lineage>
</organism>
<sequence length="232" mass="25997">MVTVAIILIIIIVDTTKKPNKMHGWLYLNLANEEKVWPENEHLTRPGDNNNFILSGSISLIEKSKQTGKITGPELHDGTVRREYSTTKTEHQHHTLASLLLSGVLDDRHISHTDELLNSSPRQTSTKQNILTGVSELREQQLHGKYAKRGSGWSEGGWVEDDDDDDDDDDEDGRVEELKTHIQKAISIPKETMDDGLGTRLVIISMILALNGVDPRGSDRVQLLKFVPYAES</sequence>
<reference evidence="3 4" key="1">
    <citation type="submission" date="2023-09" db="EMBL/GenBank/DDBJ databases">
        <title>Genomes of two closely related lineages of the louse Polyplax serrata with different host specificities.</title>
        <authorList>
            <person name="Martinu J."/>
            <person name="Tarabai H."/>
            <person name="Stefka J."/>
            <person name="Hypsa V."/>
        </authorList>
    </citation>
    <scope>NUCLEOTIDE SEQUENCE [LARGE SCALE GENOMIC DNA]</scope>
    <source>
        <strain evidence="3">98ZLc_SE</strain>
    </source>
</reference>
<feature type="compositionally biased region" description="Acidic residues" evidence="1">
    <location>
        <begin position="158"/>
        <end position="173"/>
    </location>
</feature>
<protein>
    <submittedName>
        <fullName evidence="3">Uncharacterized protein</fullName>
    </submittedName>
</protein>
<feature type="chain" id="PRO_5045869507" evidence="2">
    <location>
        <begin position="18"/>
        <end position="232"/>
    </location>
</feature>
<evidence type="ECO:0000256" key="2">
    <source>
        <dbReference type="SAM" id="SignalP"/>
    </source>
</evidence>
<keyword evidence="2" id="KW-0732">Signal</keyword>
<comment type="caution">
    <text evidence="3">The sequence shown here is derived from an EMBL/GenBank/DDBJ whole genome shotgun (WGS) entry which is preliminary data.</text>
</comment>
<name>A0ABR1AVA4_POLSC</name>
<gene>
    <name evidence="3" type="ORF">RUM44_009830</name>
</gene>
<accession>A0ABR1AVA4</accession>
<dbReference type="Proteomes" id="UP001359485">
    <property type="component" value="Unassembled WGS sequence"/>
</dbReference>
<proteinExistence type="predicted"/>
<feature type="region of interest" description="Disordered" evidence="1">
    <location>
        <begin position="145"/>
        <end position="173"/>
    </location>
</feature>